<dbReference type="CDD" id="cd00109">
    <property type="entry name" value="Kunitz-type"/>
    <property type="match status" value="2"/>
</dbReference>
<keyword evidence="4" id="KW-0732">Signal</keyword>
<evidence type="ECO:0000256" key="3">
    <source>
        <dbReference type="ARBA" id="ARBA00022690"/>
    </source>
</evidence>
<dbReference type="Pfam" id="PF00014">
    <property type="entry name" value="Kunitz_BPTI"/>
    <property type="match status" value="2"/>
</dbReference>
<name>A0A670KAA3_PODMU</name>
<dbReference type="InterPro" id="IPR020901">
    <property type="entry name" value="Prtase_inh_Kunz-CS"/>
</dbReference>
<dbReference type="GO" id="GO:0004867">
    <property type="term" value="F:serine-type endopeptidase inhibitor activity"/>
    <property type="evidence" value="ECO:0007669"/>
    <property type="project" value="UniProtKB-KW"/>
</dbReference>
<reference evidence="8" key="3">
    <citation type="submission" date="2025-09" db="UniProtKB">
        <authorList>
            <consortium name="Ensembl"/>
        </authorList>
    </citation>
    <scope>IDENTIFICATION</scope>
</reference>
<keyword evidence="3" id="KW-0646">Protease inhibitor</keyword>
<dbReference type="PROSITE" id="PS00280">
    <property type="entry name" value="BPTI_KUNITZ_1"/>
    <property type="match status" value="1"/>
</dbReference>
<accession>A0A670KAA3</accession>
<evidence type="ECO:0000313" key="9">
    <source>
        <dbReference type="Proteomes" id="UP000472272"/>
    </source>
</evidence>
<dbReference type="GeneTree" id="ENSGT00940000168743"/>
<evidence type="ECO:0000256" key="2">
    <source>
        <dbReference type="ARBA" id="ARBA00022525"/>
    </source>
</evidence>
<dbReference type="PROSITE" id="PS50279">
    <property type="entry name" value="BPTI_KUNITZ_2"/>
    <property type="match status" value="2"/>
</dbReference>
<proteinExistence type="predicted"/>
<dbReference type="InterPro" id="IPR036880">
    <property type="entry name" value="Kunitz_BPTI_sf"/>
</dbReference>
<keyword evidence="5" id="KW-0722">Serine protease inhibitor</keyword>
<evidence type="ECO:0000256" key="6">
    <source>
        <dbReference type="ARBA" id="ARBA00023157"/>
    </source>
</evidence>
<keyword evidence="9" id="KW-1185">Reference proteome</keyword>
<comment type="subcellular location">
    <subcellularLocation>
        <location evidence="1">Secreted</location>
    </subcellularLocation>
</comment>
<reference evidence="8 9" key="1">
    <citation type="journal article" date="2019" name="Proc. Natl. Acad. Sci. U.S.A.">
        <title>Regulatory changes in pterin and carotenoid genes underlie balanced color polymorphisms in the wall lizard.</title>
        <authorList>
            <person name="Andrade P."/>
            <person name="Pinho C."/>
            <person name="Perez I de Lanuza G."/>
            <person name="Afonso S."/>
            <person name="Brejcha J."/>
            <person name="Rubin C.J."/>
            <person name="Wallerman O."/>
            <person name="Pereira P."/>
            <person name="Sabatino S.J."/>
            <person name="Bellati A."/>
            <person name="Pellitteri-Rosa D."/>
            <person name="Bosakova Z."/>
            <person name="Bunikis I."/>
            <person name="Carretero M.A."/>
            <person name="Feiner N."/>
            <person name="Marsik P."/>
            <person name="Pauperio F."/>
            <person name="Salvi D."/>
            <person name="Soler L."/>
            <person name="While G.M."/>
            <person name="Uller T."/>
            <person name="Font E."/>
            <person name="Andersson L."/>
            <person name="Carneiro M."/>
        </authorList>
    </citation>
    <scope>NUCLEOTIDE SEQUENCE</scope>
</reference>
<dbReference type="SUPFAM" id="SSF57362">
    <property type="entry name" value="BPTI-like"/>
    <property type="match status" value="2"/>
</dbReference>
<dbReference type="GO" id="GO:0005615">
    <property type="term" value="C:extracellular space"/>
    <property type="evidence" value="ECO:0007669"/>
    <property type="project" value="TreeGrafter"/>
</dbReference>
<keyword evidence="6" id="KW-1015">Disulfide bond</keyword>
<evidence type="ECO:0000259" key="7">
    <source>
        <dbReference type="PROSITE" id="PS50279"/>
    </source>
</evidence>
<evidence type="ECO:0000256" key="1">
    <source>
        <dbReference type="ARBA" id="ARBA00004613"/>
    </source>
</evidence>
<dbReference type="PANTHER" id="PTHR10083:SF376">
    <property type="entry name" value="SERINE PEPTIDASE INHIBITOR, KUNITZ TYPE, 3"/>
    <property type="match status" value="1"/>
</dbReference>
<feature type="domain" description="BPTI/Kunitz inhibitor" evidence="7">
    <location>
        <begin position="116"/>
        <end position="166"/>
    </location>
</feature>
<sequence length="218" mass="24653">PPISGPGRRGLAHLRLGMPGDRPLCPFPAERFSHPTLPLGLASFDLAMDFGWSYGRCLSVYRNFYFDTVSGRCMTFIYSGCGGNANNFLHLLDCEAECINFDFYAPLSPPGLPLKCEQPKQTGLCKAMFPRYYYDVWDKKCTHFIYGGCGGNENNFISYLECYVACENPGKNEPLLMVIIDNKKNLQFLLNQVNAWVNNVSDRWHMEKGRCACLGRIM</sequence>
<dbReference type="PANTHER" id="PTHR10083">
    <property type="entry name" value="KUNITZ-TYPE PROTEASE INHIBITOR-RELATED"/>
    <property type="match status" value="1"/>
</dbReference>
<evidence type="ECO:0000256" key="4">
    <source>
        <dbReference type="ARBA" id="ARBA00022729"/>
    </source>
</evidence>
<dbReference type="InterPro" id="IPR050098">
    <property type="entry name" value="TFPI/VKTCI-like"/>
</dbReference>
<dbReference type="InterPro" id="IPR002223">
    <property type="entry name" value="Kunitz_BPTI"/>
</dbReference>
<dbReference type="AlphaFoldDB" id="A0A670KAA3"/>
<evidence type="ECO:0000256" key="5">
    <source>
        <dbReference type="ARBA" id="ARBA00022900"/>
    </source>
</evidence>
<dbReference type="SMART" id="SM00131">
    <property type="entry name" value="KU"/>
    <property type="match status" value="2"/>
</dbReference>
<organism evidence="8 9">
    <name type="scientific">Podarcis muralis</name>
    <name type="common">Wall lizard</name>
    <name type="synonym">Lacerta muralis</name>
    <dbReference type="NCBI Taxonomy" id="64176"/>
    <lineage>
        <taxon>Eukaryota</taxon>
        <taxon>Metazoa</taxon>
        <taxon>Chordata</taxon>
        <taxon>Craniata</taxon>
        <taxon>Vertebrata</taxon>
        <taxon>Euteleostomi</taxon>
        <taxon>Lepidosauria</taxon>
        <taxon>Squamata</taxon>
        <taxon>Bifurcata</taxon>
        <taxon>Unidentata</taxon>
        <taxon>Episquamata</taxon>
        <taxon>Laterata</taxon>
        <taxon>Lacertibaenia</taxon>
        <taxon>Lacertidae</taxon>
        <taxon>Podarcis</taxon>
    </lineage>
</organism>
<dbReference type="Gene3D" id="4.10.410.10">
    <property type="entry name" value="Pancreatic trypsin inhibitor Kunitz domain"/>
    <property type="match status" value="2"/>
</dbReference>
<protein>
    <recommendedName>
        <fullName evidence="7">BPTI/Kunitz inhibitor domain-containing protein</fullName>
    </recommendedName>
</protein>
<feature type="domain" description="BPTI/Kunitz inhibitor" evidence="7">
    <location>
        <begin position="44"/>
        <end position="98"/>
    </location>
</feature>
<keyword evidence="2" id="KW-0964">Secreted</keyword>
<reference evidence="8" key="2">
    <citation type="submission" date="2025-08" db="UniProtKB">
        <authorList>
            <consortium name="Ensembl"/>
        </authorList>
    </citation>
    <scope>IDENTIFICATION</scope>
</reference>
<evidence type="ECO:0000313" key="8">
    <source>
        <dbReference type="Ensembl" id="ENSPMRP00000033275.1"/>
    </source>
</evidence>
<dbReference type="Proteomes" id="UP000472272">
    <property type="component" value="Chromosome 15"/>
</dbReference>
<dbReference type="Ensembl" id="ENSPMRT00000035299.1">
    <property type="protein sequence ID" value="ENSPMRP00000033275.1"/>
    <property type="gene ID" value="ENSPMRG00000021576.1"/>
</dbReference>
<dbReference type="PRINTS" id="PR00759">
    <property type="entry name" value="BASICPTASE"/>
</dbReference>